<sequence>MVTIFDEIVYAVSYLALSLVSLNCLTIYVMQVRSDARSYGYGIFIINAVYGVGGAISTVADHLSHVQVIFYVAQVAFVLPLLATEVWIQNNMMPKQQELVYVPFVLGLLPFFSFIMMGHIRIDLIELCLVYCCVSICYVGCSTKDYMVVSASLLFYLAYNMHYRGKVKISNVLFILFVVCSLGSICPNCIENWMKKSDFPFENNRRFK</sequence>
<evidence type="ECO:0000313" key="2">
    <source>
        <dbReference type="EMBL" id="KAK9869412.1"/>
    </source>
</evidence>
<dbReference type="AlphaFoldDB" id="A0AAW1TH77"/>
<reference evidence="2 3" key="1">
    <citation type="submission" date="2023-03" db="EMBL/GenBank/DDBJ databases">
        <title>Genome insight into feeding habits of ladybird beetles.</title>
        <authorList>
            <person name="Li H.-S."/>
            <person name="Huang Y.-H."/>
            <person name="Pang H."/>
        </authorList>
    </citation>
    <scope>NUCLEOTIDE SEQUENCE [LARGE SCALE GENOMIC DNA]</scope>
    <source>
        <strain evidence="2">SYSU_2023b</strain>
        <tissue evidence="2">Whole body</tissue>
    </source>
</reference>
<evidence type="ECO:0000313" key="3">
    <source>
        <dbReference type="Proteomes" id="UP001431783"/>
    </source>
</evidence>
<feature type="transmembrane region" description="Helical" evidence="1">
    <location>
        <begin position="169"/>
        <end position="190"/>
    </location>
</feature>
<protein>
    <submittedName>
        <fullName evidence="2">Uncharacterized protein</fullName>
    </submittedName>
</protein>
<dbReference type="EMBL" id="JARQZJ010000001">
    <property type="protein sequence ID" value="KAK9869412.1"/>
    <property type="molecule type" value="Genomic_DNA"/>
</dbReference>
<name>A0AAW1TH77_9CUCU</name>
<keyword evidence="3" id="KW-1185">Reference proteome</keyword>
<keyword evidence="1" id="KW-0472">Membrane</keyword>
<accession>A0AAW1TH77</accession>
<feature type="transmembrane region" description="Helical" evidence="1">
    <location>
        <begin position="146"/>
        <end position="163"/>
    </location>
</feature>
<gene>
    <name evidence="2" type="ORF">WA026_003167</name>
</gene>
<dbReference type="Proteomes" id="UP001431783">
    <property type="component" value="Unassembled WGS sequence"/>
</dbReference>
<keyword evidence="1" id="KW-0812">Transmembrane</keyword>
<feature type="transmembrane region" description="Helical" evidence="1">
    <location>
        <begin position="66"/>
        <end position="88"/>
    </location>
</feature>
<organism evidence="2 3">
    <name type="scientific">Henosepilachna vigintioctopunctata</name>
    <dbReference type="NCBI Taxonomy" id="420089"/>
    <lineage>
        <taxon>Eukaryota</taxon>
        <taxon>Metazoa</taxon>
        <taxon>Ecdysozoa</taxon>
        <taxon>Arthropoda</taxon>
        <taxon>Hexapoda</taxon>
        <taxon>Insecta</taxon>
        <taxon>Pterygota</taxon>
        <taxon>Neoptera</taxon>
        <taxon>Endopterygota</taxon>
        <taxon>Coleoptera</taxon>
        <taxon>Polyphaga</taxon>
        <taxon>Cucujiformia</taxon>
        <taxon>Coccinelloidea</taxon>
        <taxon>Coccinellidae</taxon>
        <taxon>Epilachninae</taxon>
        <taxon>Epilachnini</taxon>
        <taxon>Henosepilachna</taxon>
    </lineage>
</organism>
<feature type="transmembrane region" description="Helical" evidence="1">
    <location>
        <begin position="41"/>
        <end position="60"/>
    </location>
</feature>
<evidence type="ECO:0000256" key="1">
    <source>
        <dbReference type="SAM" id="Phobius"/>
    </source>
</evidence>
<keyword evidence="1" id="KW-1133">Transmembrane helix</keyword>
<proteinExistence type="predicted"/>
<feature type="transmembrane region" description="Helical" evidence="1">
    <location>
        <begin position="100"/>
        <end position="118"/>
    </location>
</feature>
<feature type="transmembrane region" description="Helical" evidence="1">
    <location>
        <begin position="12"/>
        <end position="29"/>
    </location>
</feature>
<comment type="caution">
    <text evidence="2">The sequence shown here is derived from an EMBL/GenBank/DDBJ whole genome shotgun (WGS) entry which is preliminary data.</text>
</comment>